<sequence length="160" mass="18299">MTEMNDIQPSSSSVDKWLYRNERHKQSNTEEATLKEVLLTVQEKLDTTLHEIHLNASKSLIKMLAQTHSELNSLSAEREELFQRTVEELDGIINGKFAMVDSTLKEKNEKFMADFKAITRKIIVEEARKKSDFVKLLKEDIQAALNPTIRCDDGDGDSDD</sequence>
<reference evidence="1" key="1">
    <citation type="journal article" date="2013" name="BMC Genomics">
        <title>Unscrambling butterfly oogenesis.</title>
        <authorList>
            <person name="Carter J.M."/>
            <person name="Baker S.C."/>
            <person name="Pink R."/>
            <person name="Carter D.R."/>
            <person name="Collins A."/>
            <person name="Tomlin J."/>
            <person name="Gibbs M."/>
            <person name="Breuker C.J."/>
        </authorList>
    </citation>
    <scope>NUCLEOTIDE SEQUENCE</scope>
    <source>
        <tissue evidence="1">Ovary</tissue>
    </source>
</reference>
<dbReference type="EMBL" id="GAIX01007547">
    <property type="protein sequence ID" value="JAA85013.1"/>
    <property type="molecule type" value="Transcribed_RNA"/>
</dbReference>
<reference evidence="1" key="2">
    <citation type="submission" date="2013-05" db="EMBL/GenBank/DDBJ databases">
        <authorList>
            <person name="Carter J.-M."/>
            <person name="Baker S.C."/>
            <person name="Pink R."/>
            <person name="Carter D.R.F."/>
            <person name="Collins A."/>
            <person name="Tomlin J."/>
            <person name="Gibbs M."/>
            <person name="Breuker C.J."/>
        </authorList>
    </citation>
    <scope>NUCLEOTIDE SEQUENCE</scope>
    <source>
        <tissue evidence="1">Ovary</tissue>
    </source>
</reference>
<dbReference type="AlphaFoldDB" id="S4P7U9"/>
<organism evidence="1">
    <name type="scientific">Pararge aegeria</name>
    <name type="common">speckled wood butterfly</name>
    <dbReference type="NCBI Taxonomy" id="116150"/>
    <lineage>
        <taxon>Eukaryota</taxon>
        <taxon>Metazoa</taxon>
        <taxon>Ecdysozoa</taxon>
        <taxon>Arthropoda</taxon>
        <taxon>Hexapoda</taxon>
        <taxon>Insecta</taxon>
        <taxon>Pterygota</taxon>
        <taxon>Neoptera</taxon>
        <taxon>Endopterygota</taxon>
        <taxon>Lepidoptera</taxon>
        <taxon>Glossata</taxon>
        <taxon>Ditrysia</taxon>
        <taxon>Papilionoidea</taxon>
        <taxon>Nymphalidae</taxon>
        <taxon>Satyrinae</taxon>
        <taxon>Satyrini</taxon>
        <taxon>Parargina</taxon>
        <taxon>Pararge</taxon>
    </lineage>
</organism>
<protein>
    <submittedName>
        <fullName evidence="1">Uncharacterized protein</fullName>
    </submittedName>
</protein>
<accession>S4P7U9</accession>
<name>S4P7U9_9NEOP</name>
<proteinExistence type="predicted"/>
<evidence type="ECO:0000313" key="1">
    <source>
        <dbReference type="EMBL" id="JAA85013.1"/>
    </source>
</evidence>